<dbReference type="EMBL" id="CP096983">
    <property type="protein sequence ID" value="URZ10770.1"/>
    <property type="molecule type" value="Genomic_DNA"/>
</dbReference>
<keyword evidence="10 12" id="KW-0413">Isomerase</keyword>
<dbReference type="EC" id="5.3.1.16" evidence="5 12"/>
<dbReference type="NCBIfam" id="TIGR00007">
    <property type="entry name" value="1-(5-phosphoribosyl)-5-[(5-phosphoribosylamino)methylideneamino]imidazole-4-carboxamide isomerase"/>
    <property type="match status" value="1"/>
</dbReference>
<keyword evidence="9 12" id="KW-0368">Histidine biosynthesis</keyword>
<evidence type="ECO:0000256" key="3">
    <source>
        <dbReference type="ARBA" id="ARBA00005133"/>
    </source>
</evidence>
<dbReference type="Gene3D" id="3.20.20.70">
    <property type="entry name" value="Aldolase class I"/>
    <property type="match status" value="1"/>
</dbReference>
<dbReference type="InterPro" id="IPR011060">
    <property type="entry name" value="RibuloseP-bd_barrel"/>
</dbReference>
<dbReference type="InterPro" id="IPR044524">
    <property type="entry name" value="Isoase_HisA-like"/>
</dbReference>
<evidence type="ECO:0000256" key="14">
    <source>
        <dbReference type="RuleBase" id="RU003658"/>
    </source>
</evidence>
<evidence type="ECO:0000256" key="1">
    <source>
        <dbReference type="ARBA" id="ARBA00000901"/>
    </source>
</evidence>
<dbReference type="GO" id="GO:0003949">
    <property type="term" value="F:1-(5-phosphoribosyl)-5-[(5-phosphoribosylamino)methylideneamino]imidazole-4-carboxamide isomerase activity"/>
    <property type="evidence" value="ECO:0007669"/>
    <property type="project" value="UniProtKB-UniRule"/>
</dbReference>
<comment type="pathway">
    <text evidence="3 12 14">Amino-acid biosynthesis; L-histidine biosynthesis; L-histidine from 5-phospho-alpha-D-ribose 1-diphosphate: step 4/9.</text>
</comment>
<dbReference type="PANTHER" id="PTHR43090:SF2">
    <property type="entry name" value="1-(5-PHOSPHORIBOSYL)-5-[(5-PHOSPHORIBOSYLAMINO)METHYLIDENEAMINO] IMIDAZOLE-4-CARBOXAMIDE ISOMERASE"/>
    <property type="match status" value="1"/>
</dbReference>
<evidence type="ECO:0000256" key="8">
    <source>
        <dbReference type="ARBA" id="ARBA00022605"/>
    </source>
</evidence>
<dbReference type="GO" id="GO:0005737">
    <property type="term" value="C:cytoplasm"/>
    <property type="evidence" value="ECO:0007669"/>
    <property type="project" value="UniProtKB-SubCell"/>
</dbReference>
<comment type="catalytic activity">
    <reaction evidence="1 12 14">
        <text>1-(5-phospho-beta-D-ribosyl)-5-[(5-phospho-beta-D-ribosylamino)methylideneamino]imidazole-4-carboxamide = 5-[(5-phospho-1-deoxy-D-ribulos-1-ylimino)methylamino]-1-(5-phospho-beta-D-ribosyl)imidazole-4-carboxamide</text>
        <dbReference type="Rhea" id="RHEA:15469"/>
        <dbReference type="ChEBI" id="CHEBI:58435"/>
        <dbReference type="ChEBI" id="CHEBI:58525"/>
        <dbReference type="EC" id="5.3.1.16"/>
    </reaction>
</comment>
<evidence type="ECO:0000256" key="12">
    <source>
        <dbReference type="HAMAP-Rule" id="MF_01014"/>
    </source>
</evidence>
<keyword evidence="7 12" id="KW-0963">Cytoplasm</keyword>
<protein>
    <recommendedName>
        <fullName evidence="6 12">1-(5-phosphoribosyl)-5-[(5-phosphoribosylamino)methylideneamino] imidazole-4-carboxamide isomerase</fullName>
        <ecNumber evidence="5 12">5.3.1.16</ecNumber>
    </recommendedName>
    <alternativeName>
        <fullName evidence="11 12">Phosphoribosylformimino-5-aminoimidazole carboxamide ribotide isomerase</fullName>
    </alternativeName>
</protein>
<dbReference type="InterPro" id="IPR023016">
    <property type="entry name" value="HisA/PriA"/>
</dbReference>
<evidence type="ECO:0000256" key="5">
    <source>
        <dbReference type="ARBA" id="ARBA00012550"/>
    </source>
</evidence>
<dbReference type="PANTHER" id="PTHR43090">
    <property type="entry name" value="1-(5-PHOSPHORIBOSYL)-5-[(5-PHOSPHORIBOSYLAMINO)METHYLIDENEAMINO] IMIDAZOLE-4-CARBOXAMIDE ISOMERASE"/>
    <property type="match status" value="1"/>
</dbReference>
<dbReference type="InterPro" id="IPR013785">
    <property type="entry name" value="Aldolase_TIM"/>
</dbReference>
<dbReference type="Proteomes" id="UP000190951">
    <property type="component" value="Chromosome"/>
</dbReference>
<keyword evidence="16" id="KW-1185">Reference proteome</keyword>
<comment type="subcellular location">
    <subcellularLocation>
        <location evidence="2 12 14">Cytoplasm</location>
    </subcellularLocation>
</comment>
<dbReference type="InterPro" id="IPR006062">
    <property type="entry name" value="His_biosynth"/>
</dbReference>
<dbReference type="GO" id="GO:0000162">
    <property type="term" value="P:L-tryptophan biosynthetic process"/>
    <property type="evidence" value="ECO:0007669"/>
    <property type="project" value="TreeGrafter"/>
</dbReference>
<accession>A0A1S8MFC8</accession>
<evidence type="ECO:0000256" key="13">
    <source>
        <dbReference type="RuleBase" id="RU003657"/>
    </source>
</evidence>
<dbReference type="FunFam" id="3.20.20.70:FF:000009">
    <property type="entry name" value="1-(5-phosphoribosyl)-5-[(5-phosphoribosylamino)methylideneamino] imidazole-4-carboxamide isomerase"/>
    <property type="match status" value="1"/>
</dbReference>
<evidence type="ECO:0000313" key="16">
    <source>
        <dbReference type="Proteomes" id="UP000190951"/>
    </source>
</evidence>
<dbReference type="AlphaFoldDB" id="A0A1S8MFC8"/>
<comment type="similarity">
    <text evidence="4 12 13">Belongs to the HisA/HisF family.</text>
</comment>
<dbReference type="GO" id="GO:0000105">
    <property type="term" value="P:L-histidine biosynthetic process"/>
    <property type="evidence" value="ECO:0007669"/>
    <property type="project" value="UniProtKB-UniRule"/>
</dbReference>
<proteinExistence type="inferred from homology"/>
<evidence type="ECO:0000313" key="15">
    <source>
        <dbReference type="EMBL" id="URZ10770.1"/>
    </source>
</evidence>
<evidence type="ECO:0000256" key="9">
    <source>
        <dbReference type="ARBA" id="ARBA00023102"/>
    </source>
</evidence>
<name>A0A1S8MFC8_9CLOT</name>
<evidence type="ECO:0000256" key="2">
    <source>
        <dbReference type="ARBA" id="ARBA00004496"/>
    </source>
</evidence>
<organism evidence="15 16">
    <name type="scientific">Clostridium felsineum</name>
    <dbReference type="NCBI Taxonomy" id="36839"/>
    <lineage>
        <taxon>Bacteria</taxon>
        <taxon>Bacillati</taxon>
        <taxon>Bacillota</taxon>
        <taxon>Clostridia</taxon>
        <taxon>Eubacteriales</taxon>
        <taxon>Clostridiaceae</taxon>
        <taxon>Clostridium</taxon>
    </lineage>
</organism>
<dbReference type="InterPro" id="IPR006063">
    <property type="entry name" value="HisA_bact_arch"/>
</dbReference>
<evidence type="ECO:0000256" key="10">
    <source>
        <dbReference type="ARBA" id="ARBA00023235"/>
    </source>
</evidence>
<feature type="active site" description="Proton donor" evidence="12">
    <location>
        <position position="129"/>
    </location>
</feature>
<dbReference type="CDD" id="cd04732">
    <property type="entry name" value="HisA"/>
    <property type="match status" value="1"/>
</dbReference>
<dbReference type="SUPFAM" id="SSF51366">
    <property type="entry name" value="Ribulose-phoshate binding barrel"/>
    <property type="match status" value="1"/>
</dbReference>
<evidence type="ECO:0000256" key="7">
    <source>
        <dbReference type="ARBA" id="ARBA00022490"/>
    </source>
</evidence>
<dbReference type="STRING" id="84029.CROST_03240"/>
<reference evidence="15 16" key="1">
    <citation type="submission" date="2022-04" db="EMBL/GenBank/DDBJ databases">
        <title>Genome sequence of C. roseum typestrain.</title>
        <authorList>
            <person name="Poehlein A."/>
            <person name="Schoch T."/>
            <person name="Duerre P."/>
            <person name="Daniel R."/>
        </authorList>
    </citation>
    <scope>NUCLEOTIDE SEQUENCE [LARGE SCALE GENOMIC DNA]</scope>
    <source>
        <strain evidence="15 16">DSM 7320</strain>
    </source>
</reference>
<evidence type="ECO:0000256" key="11">
    <source>
        <dbReference type="ARBA" id="ARBA00030547"/>
    </source>
</evidence>
<dbReference type="Pfam" id="PF00977">
    <property type="entry name" value="His_biosynth"/>
    <property type="match status" value="1"/>
</dbReference>
<evidence type="ECO:0000256" key="6">
    <source>
        <dbReference type="ARBA" id="ARBA00018464"/>
    </source>
</evidence>
<dbReference type="KEGG" id="crw:CROST_014800"/>
<keyword evidence="8 12" id="KW-0028">Amino-acid biosynthesis</keyword>
<dbReference type="HAMAP" id="MF_01014">
    <property type="entry name" value="HisA"/>
    <property type="match status" value="1"/>
</dbReference>
<sequence>MIILPAIDIRQGKCVRLYQGVFEKSSVVAESPVITAKSFEKAGAKFIHVVDLDGALEGEVVNLKAIENIIKATKVPIELGGGIRNIKTVDKLINIGVKRVILGTAALKDREFTKKAVKEYGNSIAVGIDAKSGYVAVDGWLSVSEVNYIEFAKVMEDIGINNIILTDISKDGTLNGPNFEMLKELNSSVRCNITASGGIKDLDDLVKLSEMNIYGAIVGKAIYSNKVDLKKAVKSIEVR</sequence>
<gene>
    <name evidence="12 15" type="primary">hisA</name>
    <name evidence="15" type="ORF">CROST_014800</name>
</gene>
<dbReference type="RefSeq" id="WP_077832401.1">
    <property type="nucleotide sequence ID" value="NZ_CP096983.1"/>
</dbReference>
<feature type="active site" description="Proton acceptor" evidence="12">
    <location>
        <position position="8"/>
    </location>
</feature>
<evidence type="ECO:0000256" key="4">
    <source>
        <dbReference type="ARBA" id="ARBA00009667"/>
    </source>
</evidence>